<protein>
    <recommendedName>
        <fullName evidence="7">SLC26A/SulP transporter domain-containing protein</fullName>
    </recommendedName>
</protein>
<feature type="compositionally biased region" description="Basic and acidic residues" evidence="5">
    <location>
        <begin position="543"/>
        <end position="575"/>
    </location>
</feature>
<evidence type="ECO:0000313" key="8">
    <source>
        <dbReference type="EMBL" id="KAE8253813.1"/>
    </source>
</evidence>
<feature type="region of interest" description="Disordered" evidence="5">
    <location>
        <begin position="191"/>
        <end position="364"/>
    </location>
</feature>
<feature type="transmembrane region" description="Helical" evidence="6">
    <location>
        <begin position="964"/>
        <end position="986"/>
    </location>
</feature>
<evidence type="ECO:0000313" key="9">
    <source>
        <dbReference type="Proteomes" id="UP000077521"/>
    </source>
</evidence>
<evidence type="ECO:0000259" key="7">
    <source>
        <dbReference type="Pfam" id="PF00916"/>
    </source>
</evidence>
<reference evidence="8" key="2">
    <citation type="journal article" date="2019" name="IMA Fungus">
        <title>Genome sequencing and comparison of five Tilletia species to identify candidate genes for the detection of regulated species infecting wheat.</title>
        <authorList>
            <person name="Nguyen H.D.T."/>
            <person name="Sultana T."/>
            <person name="Kesanakurti P."/>
            <person name="Hambleton S."/>
        </authorList>
    </citation>
    <scope>NUCLEOTIDE SEQUENCE</scope>
    <source>
        <strain evidence="8">DAOMC 236416</strain>
    </source>
</reference>
<dbReference type="AlphaFoldDB" id="A0A177TBT8"/>
<comment type="caution">
    <text evidence="8">The sequence shown here is derived from an EMBL/GenBank/DDBJ whole genome shotgun (WGS) entry which is preliminary data.</text>
</comment>
<dbReference type="InterPro" id="IPR052706">
    <property type="entry name" value="Membrane-Transporter-like"/>
</dbReference>
<feature type="compositionally biased region" description="Polar residues" evidence="5">
    <location>
        <begin position="531"/>
        <end position="541"/>
    </location>
</feature>
<feature type="region of interest" description="Disordered" evidence="5">
    <location>
        <begin position="1"/>
        <end position="171"/>
    </location>
</feature>
<feature type="compositionally biased region" description="Polar residues" evidence="5">
    <location>
        <begin position="36"/>
        <end position="57"/>
    </location>
</feature>
<feature type="compositionally biased region" description="Gly residues" evidence="5">
    <location>
        <begin position="456"/>
        <end position="471"/>
    </location>
</feature>
<dbReference type="Proteomes" id="UP000077521">
    <property type="component" value="Unassembled WGS sequence"/>
</dbReference>
<feature type="compositionally biased region" description="Basic and acidic residues" evidence="5">
    <location>
        <begin position="26"/>
        <end position="35"/>
    </location>
</feature>
<keyword evidence="3 6" id="KW-1133">Transmembrane helix</keyword>
<evidence type="ECO:0000256" key="2">
    <source>
        <dbReference type="ARBA" id="ARBA00022692"/>
    </source>
</evidence>
<feature type="compositionally biased region" description="Low complexity" evidence="5">
    <location>
        <begin position="337"/>
        <end position="347"/>
    </location>
</feature>
<keyword evidence="4 6" id="KW-0472">Membrane</keyword>
<accession>A0A177TBT8</accession>
<keyword evidence="2 6" id="KW-0812">Transmembrane</keyword>
<feature type="compositionally biased region" description="Polar residues" evidence="5">
    <location>
        <begin position="308"/>
        <end position="330"/>
    </location>
</feature>
<feature type="compositionally biased region" description="Polar residues" evidence="5">
    <location>
        <begin position="146"/>
        <end position="171"/>
    </location>
</feature>
<reference evidence="8" key="1">
    <citation type="submission" date="2016-04" db="EMBL/GenBank/DDBJ databases">
        <authorList>
            <person name="Nguyen H.D."/>
            <person name="Samba Siva P."/>
            <person name="Cullis J."/>
            <person name="Levesque C.A."/>
            <person name="Hambleton S."/>
        </authorList>
    </citation>
    <scope>NUCLEOTIDE SEQUENCE</scope>
    <source>
        <strain evidence="8">DAOMC 236416</strain>
    </source>
</reference>
<feature type="region of interest" description="Disordered" evidence="5">
    <location>
        <begin position="446"/>
        <end position="474"/>
    </location>
</feature>
<feature type="transmembrane region" description="Helical" evidence="6">
    <location>
        <begin position="660"/>
        <end position="681"/>
    </location>
</feature>
<dbReference type="EMBL" id="LWDF02000213">
    <property type="protein sequence ID" value="KAE8253813.1"/>
    <property type="molecule type" value="Genomic_DNA"/>
</dbReference>
<comment type="subcellular location">
    <subcellularLocation>
        <location evidence="1">Membrane</location>
        <topology evidence="1">Multi-pass membrane protein</topology>
    </subcellularLocation>
</comment>
<feature type="domain" description="SLC26A/SulP transporter" evidence="7">
    <location>
        <begin position="661"/>
        <end position="980"/>
    </location>
</feature>
<keyword evidence="9" id="KW-1185">Reference proteome</keyword>
<evidence type="ECO:0000256" key="1">
    <source>
        <dbReference type="ARBA" id="ARBA00004141"/>
    </source>
</evidence>
<feature type="region of interest" description="Disordered" evidence="5">
    <location>
        <begin position="490"/>
        <end position="575"/>
    </location>
</feature>
<feature type="transmembrane region" description="Helical" evidence="6">
    <location>
        <begin position="930"/>
        <end position="952"/>
    </location>
</feature>
<feature type="compositionally biased region" description="Low complexity" evidence="5">
    <location>
        <begin position="446"/>
        <end position="455"/>
    </location>
</feature>
<feature type="transmembrane region" description="Helical" evidence="6">
    <location>
        <begin position="787"/>
        <end position="808"/>
    </location>
</feature>
<proteinExistence type="predicted"/>
<feature type="compositionally biased region" description="Polar residues" evidence="5">
    <location>
        <begin position="114"/>
        <end position="125"/>
    </location>
</feature>
<feature type="transmembrane region" description="Helical" evidence="6">
    <location>
        <begin position="693"/>
        <end position="712"/>
    </location>
</feature>
<organism evidence="8 9">
    <name type="scientific">Tilletia indica</name>
    <dbReference type="NCBI Taxonomy" id="43049"/>
    <lineage>
        <taxon>Eukaryota</taxon>
        <taxon>Fungi</taxon>
        <taxon>Dikarya</taxon>
        <taxon>Basidiomycota</taxon>
        <taxon>Ustilaginomycotina</taxon>
        <taxon>Exobasidiomycetes</taxon>
        <taxon>Tilletiales</taxon>
        <taxon>Tilletiaceae</taxon>
        <taxon>Tilletia</taxon>
    </lineage>
</organism>
<dbReference type="InterPro" id="IPR011547">
    <property type="entry name" value="SLC26A/SulP_dom"/>
</dbReference>
<name>A0A177TBT8_9BASI</name>
<evidence type="ECO:0000256" key="3">
    <source>
        <dbReference type="ARBA" id="ARBA00022989"/>
    </source>
</evidence>
<feature type="compositionally biased region" description="Acidic residues" evidence="5">
    <location>
        <begin position="194"/>
        <end position="208"/>
    </location>
</feature>
<feature type="transmembrane region" description="Helical" evidence="6">
    <location>
        <begin position="865"/>
        <end position="886"/>
    </location>
</feature>
<feature type="transmembrane region" description="Helical" evidence="6">
    <location>
        <begin position="829"/>
        <end position="853"/>
    </location>
</feature>
<feature type="transmembrane region" description="Helical" evidence="6">
    <location>
        <begin position="750"/>
        <end position="775"/>
    </location>
</feature>
<dbReference type="PANTHER" id="PTHR43310">
    <property type="entry name" value="SULFATE TRANSPORTER YBAR-RELATED"/>
    <property type="match status" value="1"/>
</dbReference>
<dbReference type="GO" id="GO:0016020">
    <property type="term" value="C:membrane"/>
    <property type="evidence" value="ECO:0007669"/>
    <property type="project" value="UniProtKB-SubCell"/>
</dbReference>
<evidence type="ECO:0000256" key="5">
    <source>
        <dbReference type="SAM" id="MobiDB-lite"/>
    </source>
</evidence>
<feature type="compositionally biased region" description="Low complexity" evidence="5">
    <location>
        <begin position="90"/>
        <end position="106"/>
    </location>
</feature>
<sequence>MADSSIKSKALEQGTAPTPVEGSEEAPSRSEHSLKDSVTSPSQGSGQTLDSGASEPSQLAALRPAGGPQATLSTPERNQLHQRLQRNMGAASTSSPTPSPRSALRALDPESQIRPGQTPTSSAGGSSALPIHLEGRSYRFQHSHNTDSPSFNKAQLSTSPPEESDSGVQYSSSYTATSNAIRDSTARLANMALFDEDHDQDQDEDLGDETQVPGPSGQWRGSTSSSSLGSGFQFQSAQPGDGNIDQDLLSTSPRAQPHQGAPGILSLALPGAEGTGNDDISAILPPAIVKSPPPMDYDEATPRLGKTTDGSSTFEQRAGSNAGTTDTGSDFSVRAPATTAAAATITTEQGPSQNNNNNNSGDSAERRLPTRQIAFAQDQEQIPARAIHMQRRTSVGGATPQDMFTAARTTSLSPTFQPSSFGGFGGFGVSHRSSFGFGALAQARAEAEAEQAQRQGGDGGSGVGGSGGGGASATSAIQLPGGFVFGNARTSGVGGRRTSIARPSVPGASALSIHRTSSMGRRSFAYGGSATGDSNYGSMLSSDGRDDGFERGRYRRDSHDQGPPDERQPLFGRDRSWRTALGGQRHESPRPAPSRAATILNAVSYPVRAVGAFFNRSRSRSRSPARSNTSGNGVVGMRELIYKKMTKDNLKAMVTEPVTVLPAVVLGLLLNLLDGVSYGMITFPNSNPIFANFGGDGVAMFFVTTIIAQLIYSLGGSVFKAGNGSMMIEVVPFYHILVRKIIEEIGDSNPAAVIATTCMAFALSSVLTGIVFLLLGMLKLGVLIGFFPRHILVGCIGGVGIFLLETGFEVAGRLQSEEGFQYNLETLKFFFQSSHVVALWLIPLSLAILLRIITARFTHPLIVPAYFVFIPFLFYAIAFPIGYSFASLRKDGWVFDIGSAADAPFWRFYTYFDLTQTSWMALVQTMPTQFALVFLSILHPPLNIPALAVSVGQDDVNTDRELTAHGWSNIISGAHVLIPALGFLIAGKKLQA</sequence>
<evidence type="ECO:0000256" key="6">
    <source>
        <dbReference type="SAM" id="Phobius"/>
    </source>
</evidence>
<gene>
    <name evidence="8" type="ORF">A4X13_0g3647</name>
</gene>
<dbReference type="Pfam" id="PF00916">
    <property type="entry name" value="Sulfate_transp"/>
    <property type="match status" value="1"/>
</dbReference>
<feature type="compositionally biased region" description="Low complexity" evidence="5">
    <location>
        <begin position="216"/>
        <end position="238"/>
    </location>
</feature>
<evidence type="ECO:0000256" key="4">
    <source>
        <dbReference type="ARBA" id="ARBA00023136"/>
    </source>
</evidence>
<dbReference type="PANTHER" id="PTHR43310:SF4">
    <property type="entry name" value="AFR304WP"/>
    <property type="match status" value="1"/>
</dbReference>